<sequence>MKRFGISLAGGILGGALVVGGFVTYNKVDNPTTNSATSTELKTTNTNKGKVTNVSTQNISTDVTTAVDKMQNAVVSIETLQKQQKSQLSDLEQFFGTADDSKNNDGDLKEAAEGSGVIYRKDGNKAYVVTNNHVVENADAVEILLNGGDKVTAKIIGTDVYSDLAVLEIPSEKVKAIAEFANSDDIKVGEPALAMGSPLGSTFANSVSQGIISAKDRVITNTTEDGQPININALQTDAAINPGNSGGPLVNLSGQVIGINSSKIAQAASGVATEGLGFAIPSNNVVSIINQLEKNGKVIRPMLGATMIDLAYVSAADRQDVLKLKDKGLTGGVVLGSVIKGSPAEKAGLKKFVVITKVDDKNVETRSELQSILYSKKVGDSMKLTYYYNGKEESTTVKLDQDSSQLDKENAQQSKQRAAQKNQQDEQGSQTQDRDAFQQ</sequence>
<dbReference type="GO" id="GO:0004252">
    <property type="term" value="F:serine-type endopeptidase activity"/>
    <property type="evidence" value="ECO:0007669"/>
    <property type="project" value="InterPro"/>
</dbReference>
<keyword evidence="4" id="KW-0720">Serine protease</keyword>
<dbReference type="InterPro" id="IPR001940">
    <property type="entry name" value="Peptidase_S1C"/>
</dbReference>
<dbReference type="Pfam" id="PF13180">
    <property type="entry name" value="PDZ_2"/>
    <property type="match status" value="1"/>
</dbReference>
<evidence type="ECO:0000256" key="3">
    <source>
        <dbReference type="ARBA" id="ARBA00022801"/>
    </source>
</evidence>
<proteinExistence type="inferred from homology"/>
<dbReference type="SMART" id="SM00228">
    <property type="entry name" value="PDZ"/>
    <property type="match status" value="1"/>
</dbReference>
<dbReference type="Gene3D" id="2.30.42.10">
    <property type="match status" value="1"/>
</dbReference>
<dbReference type="InterPro" id="IPR036034">
    <property type="entry name" value="PDZ_sf"/>
</dbReference>
<evidence type="ECO:0000313" key="8">
    <source>
        <dbReference type="Proteomes" id="UP000287857"/>
    </source>
</evidence>
<dbReference type="SUPFAM" id="SSF50494">
    <property type="entry name" value="Trypsin-like serine proteases"/>
    <property type="match status" value="1"/>
</dbReference>
<evidence type="ECO:0000256" key="2">
    <source>
        <dbReference type="ARBA" id="ARBA00022670"/>
    </source>
</evidence>
<dbReference type="Gene3D" id="2.40.10.10">
    <property type="entry name" value="Trypsin-like serine proteases"/>
    <property type="match status" value="2"/>
</dbReference>
<dbReference type="GO" id="GO:0006508">
    <property type="term" value="P:proteolysis"/>
    <property type="evidence" value="ECO:0007669"/>
    <property type="project" value="UniProtKB-KW"/>
</dbReference>
<reference evidence="7 8" key="1">
    <citation type="submission" date="2017-05" db="EMBL/GenBank/DDBJ databases">
        <title>Vagococcus spp. assemblies.</title>
        <authorList>
            <person name="Gulvik C.A."/>
        </authorList>
    </citation>
    <scope>NUCLEOTIDE SEQUENCE [LARGE SCALE GENOMIC DNA]</scope>
    <source>
        <strain evidence="7 8">SS1995</strain>
    </source>
</reference>
<dbReference type="AlphaFoldDB" id="A0A429ZYY7"/>
<feature type="domain" description="PDZ" evidence="6">
    <location>
        <begin position="301"/>
        <end position="390"/>
    </location>
</feature>
<name>A0A429ZYY7_9ENTE</name>
<dbReference type="PRINTS" id="PR00834">
    <property type="entry name" value="PROTEASES2C"/>
</dbReference>
<dbReference type="Proteomes" id="UP000287857">
    <property type="component" value="Unassembled WGS sequence"/>
</dbReference>
<gene>
    <name evidence="7" type="ORF">CBF37_05725</name>
</gene>
<comment type="caution">
    <text evidence="7">The sequence shown here is derived from an EMBL/GenBank/DDBJ whole genome shotgun (WGS) entry which is preliminary data.</text>
</comment>
<feature type="compositionally biased region" description="Polar residues" evidence="5">
    <location>
        <begin position="411"/>
        <end position="431"/>
    </location>
</feature>
<dbReference type="PANTHER" id="PTHR43343:SF3">
    <property type="entry name" value="PROTEASE DO-LIKE 8, CHLOROPLASTIC"/>
    <property type="match status" value="1"/>
</dbReference>
<evidence type="ECO:0000256" key="4">
    <source>
        <dbReference type="ARBA" id="ARBA00022825"/>
    </source>
</evidence>
<accession>A0A429ZYY7</accession>
<evidence type="ECO:0000256" key="5">
    <source>
        <dbReference type="SAM" id="MobiDB-lite"/>
    </source>
</evidence>
<keyword evidence="3" id="KW-0378">Hydrolase</keyword>
<feature type="region of interest" description="Disordered" evidence="5">
    <location>
        <begin position="397"/>
        <end position="439"/>
    </location>
</feature>
<dbReference type="SUPFAM" id="SSF50156">
    <property type="entry name" value="PDZ domain-like"/>
    <property type="match status" value="1"/>
</dbReference>
<dbReference type="InterPro" id="IPR009003">
    <property type="entry name" value="Peptidase_S1_PA"/>
</dbReference>
<dbReference type="InterPro" id="IPR001478">
    <property type="entry name" value="PDZ"/>
</dbReference>
<keyword evidence="8" id="KW-1185">Reference proteome</keyword>
<evidence type="ECO:0000313" key="7">
    <source>
        <dbReference type="EMBL" id="RST99175.1"/>
    </source>
</evidence>
<dbReference type="EMBL" id="NGJS01000006">
    <property type="protein sequence ID" value="RST99175.1"/>
    <property type="molecule type" value="Genomic_DNA"/>
</dbReference>
<evidence type="ECO:0000259" key="6">
    <source>
        <dbReference type="SMART" id="SM00228"/>
    </source>
</evidence>
<feature type="compositionally biased region" description="Basic and acidic residues" evidence="5">
    <location>
        <begin position="397"/>
        <end position="410"/>
    </location>
</feature>
<organism evidence="7 8">
    <name type="scientific">Vagococcus vulneris</name>
    <dbReference type="NCBI Taxonomy" id="1977869"/>
    <lineage>
        <taxon>Bacteria</taxon>
        <taxon>Bacillati</taxon>
        <taxon>Bacillota</taxon>
        <taxon>Bacilli</taxon>
        <taxon>Lactobacillales</taxon>
        <taxon>Enterococcaceae</taxon>
        <taxon>Vagococcus</taxon>
    </lineage>
</organism>
<comment type="similarity">
    <text evidence="1">Belongs to the peptidase S1C family.</text>
</comment>
<evidence type="ECO:0000256" key="1">
    <source>
        <dbReference type="ARBA" id="ARBA00010541"/>
    </source>
</evidence>
<dbReference type="InterPro" id="IPR043504">
    <property type="entry name" value="Peptidase_S1_PA_chymotrypsin"/>
</dbReference>
<keyword evidence="2 7" id="KW-0645">Protease</keyword>
<dbReference type="Pfam" id="PF13365">
    <property type="entry name" value="Trypsin_2"/>
    <property type="match status" value="1"/>
</dbReference>
<dbReference type="OrthoDB" id="9758917at2"/>
<protein>
    <submittedName>
        <fullName evidence="7">Serine protease</fullName>
    </submittedName>
</protein>
<dbReference type="InterPro" id="IPR051201">
    <property type="entry name" value="Chloro_Bact_Ser_Proteases"/>
</dbReference>
<dbReference type="PANTHER" id="PTHR43343">
    <property type="entry name" value="PEPTIDASE S12"/>
    <property type="match status" value="1"/>
</dbReference>